<proteinExistence type="predicted"/>
<dbReference type="InterPro" id="IPR009883">
    <property type="entry name" value="YgfX"/>
</dbReference>
<keyword evidence="1" id="KW-0812">Transmembrane</keyword>
<dbReference type="AlphaFoldDB" id="A0A0A6PD20"/>
<dbReference type="Proteomes" id="UP000030428">
    <property type="component" value="Unassembled WGS sequence"/>
</dbReference>
<evidence type="ECO:0000256" key="1">
    <source>
        <dbReference type="SAM" id="Phobius"/>
    </source>
</evidence>
<organism evidence="2 3">
    <name type="scientific">Candidatus Thiomargarita nelsonii</name>
    <dbReference type="NCBI Taxonomy" id="1003181"/>
    <lineage>
        <taxon>Bacteria</taxon>
        <taxon>Pseudomonadati</taxon>
        <taxon>Pseudomonadota</taxon>
        <taxon>Gammaproteobacteria</taxon>
        <taxon>Thiotrichales</taxon>
        <taxon>Thiotrichaceae</taxon>
        <taxon>Thiomargarita</taxon>
    </lineage>
</organism>
<keyword evidence="1" id="KW-1133">Transmembrane helix</keyword>
<dbReference type="Pfam" id="PF07254">
    <property type="entry name" value="Cpta_toxin"/>
    <property type="match status" value="1"/>
</dbReference>
<name>A0A0A6PD20_9GAMM</name>
<evidence type="ECO:0008006" key="4">
    <source>
        <dbReference type="Google" id="ProtNLM"/>
    </source>
</evidence>
<sequence length="145" mass="16253">MSTFSSPLCLEPRFSKRFALSLILVHCGALLLLLPITLPIDFALLIKLSIGLLVLASALHTTRRHLLLIDHPLYGCILHYDEDSGCLRVVLQSGFETKMASGSYSHPQLVILRVHGKKNEALIIFPDALDIETFRHLRVHLRHAV</sequence>
<reference evidence="2 3" key="1">
    <citation type="journal article" date="2016" name="Front. Microbiol.">
        <title>Single-Cell (Meta-)Genomics of a Dimorphic Candidatus Thiomargarita nelsonii Reveals Genomic Plasticity.</title>
        <authorList>
            <person name="Flood B.E."/>
            <person name="Fliss P."/>
            <person name="Jones D.S."/>
            <person name="Dick G.J."/>
            <person name="Jain S."/>
            <person name="Kaster A.K."/>
            <person name="Winkel M."/>
            <person name="Mussmann M."/>
            <person name="Bailey J."/>
        </authorList>
    </citation>
    <scope>NUCLEOTIDE SEQUENCE [LARGE SCALE GENOMIC DNA]</scope>
    <source>
        <strain evidence="2">Hydrate Ridge</strain>
    </source>
</reference>
<keyword evidence="1" id="KW-0472">Membrane</keyword>
<evidence type="ECO:0000313" key="3">
    <source>
        <dbReference type="Proteomes" id="UP000030428"/>
    </source>
</evidence>
<keyword evidence="3" id="KW-1185">Reference proteome</keyword>
<accession>A0A0A6PD20</accession>
<comment type="caution">
    <text evidence="2">The sequence shown here is derived from an EMBL/GenBank/DDBJ whole genome shotgun (WGS) entry which is preliminary data.</text>
</comment>
<evidence type="ECO:0000313" key="2">
    <source>
        <dbReference type="EMBL" id="KHD08149.1"/>
    </source>
</evidence>
<dbReference type="EMBL" id="JSZA02000070">
    <property type="protein sequence ID" value="KHD08149.1"/>
    <property type="molecule type" value="Genomic_DNA"/>
</dbReference>
<gene>
    <name evidence="2" type="ORF">PN36_18020</name>
</gene>
<feature type="transmembrane region" description="Helical" evidence="1">
    <location>
        <begin position="18"/>
        <end position="36"/>
    </location>
</feature>
<protein>
    <recommendedName>
        <fullName evidence="4">Toxin CptA</fullName>
    </recommendedName>
</protein>